<evidence type="ECO:0000313" key="3">
    <source>
        <dbReference type="Proteomes" id="UP000249547"/>
    </source>
</evidence>
<keyword evidence="1" id="KW-0732">Signal</keyword>
<dbReference type="Gene3D" id="3.40.30.10">
    <property type="entry name" value="Glutaredoxin"/>
    <property type="match status" value="1"/>
</dbReference>
<comment type="caution">
    <text evidence="2">The sequence shown here is derived from an EMBL/GenBank/DDBJ whole genome shotgun (WGS) entry which is preliminary data.</text>
</comment>
<evidence type="ECO:0000313" key="2">
    <source>
        <dbReference type="EMBL" id="RAJ04283.1"/>
    </source>
</evidence>
<dbReference type="RefSeq" id="WP_111598579.1">
    <property type="nucleotide sequence ID" value="NZ_QLLL01000005.1"/>
</dbReference>
<reference evidence="2 3" key="1">
    <citation type="submission" date="2018-06" db="EMBL/GenBank/DDBJ databases">
        <title>Genomic Encyclopedia of Archaeal and Bacterial Type Strains, Phase II (KMG-II): from individual species to whole genera.</title>
        <authorList>
            <person name="Goeker M."/>
        </authorList>
    </citation>
    <scope>NUCLEOTIDE SEQUENCE [LARGE SCALE GENOMIC DNA]</scope>
    <source>
        <strain evidence="2 3">DSM 23857</strain>
    </source>
</reference>
<dbReference type="EMBL" id="QLLL01000005">
    <property type="protein sequence ID" value="RAJ04283.1"/>
    <property type="molecule type" value="Genomic_DNA"/>
</dbReference>
<sequence>MKKYLVLLACAILTSLTAVKAQEVIKPIDSIYTPTADAAADLKAAYKKAAAEKKHVLVQVGGNWCIWCKRLYKYVNDHQELKDAMHKNYVVYHLNYSKENKNLPILAELGFPQRFGFPALVVLDAKGKVLHIQDSGLLESGNGEWYDEKKVAGFLRNWTPAAINPVNYEK</sequence>
<gene>
    <name evidence="2" type="ORF">LX64_03163</name>
</gene>
<dbReference type="SUPFAM" id="SSF52833">
    <property type="entry name" value="Thioredoxin-like"/>
    <property type="match status" value="1"/>
</dbReference>
<keyword evidence="3" id="KW-1185">Reference proteome</keyword>
<proteinExistence type="predicted"/>
<feature type="chain" id="PRO_5016342549" evidence="1">
    <location>
        <begin position="21"/>
        <end position="170"/>
    </location>
</feature>
<dbReference type="OrthoDB" id="195735at2"/>
<accession>A0A327QLR1</accession>
<dbReference type="AlphaFoldDB" id="A0A327QLR1"/>
<dbReference type="Pfam" id="PF13899">
    <property type="entry name" value="Thioredoxin_7"/>
    <property type="match status" value="1"/>
</dbReference>
<organism evidence="2 3">
    <name type="scientific">Chitinophaga skermanii</name>
    <dbReference type="NCBI Taxonomy" id="331697"/>
    <lineage>
        <taxon>Bacteria</taxon>
        <taxon>Pseudomonadati</taxon>
        <taxon>Bacteroidota</taxon>
        <taxon>Chitinophagia</taxon>
        <taxon>Chitinophagales</taxon>
        <taxon>Chitinophagaceae</taxon>
        <taxon>Chitinophaga</taxon>
    </lineage>
</organism>
<protein>
    <submittedName>
        <fullName evidence="2">Thioredoxin-like protein</fullName>
    </submittedName>
</protein>
<name>A0A327QLR1_9BACT</name>
<feature type="signal peptide" evidence="1">
    <location>
        <begin position="1"/>
        <end position="20"/>
    </location>
</feature>
<dbReference type="Proteomes" id="UP000249547">
    <property type="component" value="Unassembled WGS sequence"/>
</dbReference>
<evidence type="ECO:0000256" key="1">
    <source>
        <dbReference type="SAM" id="SignalP"/>
    </source>
</evidence>
<dbReference type="InterPro" id="IPR036249">
    <property type="entry name" value="Thioredoxin-like_sf"/>
</dbReference>